<dbReference type="InterPro" id="IPR027417">
    <property type="entry name" value="P-loop_NTPase"/>
</dbReference>
<dbReference type="Gene3D" id="1.20.1560.10">
    <property type="entry name" value="ABC transporter type 1, transmembrane domain"/>
    <property type="match status" value="2"/>
</dbReference>
<feature type="transmembrane region" description="Helical" evidence="8">
    <location>
        <begin position="750"/>
        <end position="770"/>
    </location>
</feature>
<evidence type="ECO:0000256" key="3">
    <source>
        <dbReference type="ARBA" id="ARBA00022741"/>
    </source>
</evidence>
<dbReference type="InterPro" id="IPR014216">
    <property type="entry name" value="ABC_transptr_CydD"/>
</dbReference>
<dbReference type="NCBIfam" id="TIGR02857">
    <property type="entry name" value="CydD"/>
    <property type="match status" value="1"/>
</dbReference>
<dbReference type="GO" id="GO:0016887">
    <property type="term" value="F:ATP hydrolysis activity"/>
    <property type="evidence" value="ECO:0007669"/>
    <property type="project" value="InterPro"/>
</dbReference>
<dbReference type="SUPFAM" id="SSF90123">
    <property type="entry name" value="ABC transporter transmembrane region"/>
    <property type="match status" value="2"/>
</dbReference>
<feature type="transmembrane region" description="Helical" evidence="8">
    <location>
        <begin position="723"/>
        <end position="744"/>
    </location>
</feature>
<sequence length="1139" mass="118059">MSTQPRGPLGALPRLSRSTRTALLGCAVLAGLNAAALVAQAWGLATALAAVVTRGADPAALTLPVGVLAGAVLARAGLGWALETVSARAAAGAKEELRAAVLDRALRLGPEWIARSDRADRGPAGLTAVATSGLDALDAYFTRYLPALVTAAVVPPLVGAWVLAADWVSAALIAVTVPLIPLFAILVGRFTEARAARAADATARLSGHLLELVRALPVLTAFGRAAAQIRTVRRVGEAHRAATMRTLRVAFLSALALELVATLSVALVAVGVGVRLVHGELDLATGLLVLVLAPECYQPLRAAGAAHHASEDGLEAVRRVAEICSSPPLPGQPPPALGGEPRSSLSSARPARKHTKPACGQPEDLWTTPSTTEGSPPGQNGLLVEDLRVGRRDGFAPDGLTFHAQPGEITRLESPSGTGKSTTFAVLLGFVRPDSGRVAVHGVDLSTMDAEEWRRQVAWVPQRPAFGGGTAAEEIALALADRDRAPTRDEITGVLDDVAARHLADRRVDQLSTGERQRVAVARALLRVRHGARLLLLDEPTAHLDPATAGHVMAAVRRAADSGVAVVLASHREATPAPDVEPPAPTRETDEAETPEPAPLRRLLDRRLLAGAGLGALALACGVALTATAAWLIARASQQPPILTLTVAVVAVRTFGLAKGVVRYLERLVSHDAAFRLAGRLRQRLWTALVRLGPARAARLQRHDGLQRLVDDTDAVRDLVPRVVLPPLTAVLVGLGAVVLQTAVLPSAGLVLAIALLVAGVVAPWIAVVVERHASRTLAEGRRRVAAGVLGLLEAAPDLISSGAHHGRRAELAAADAELAARSRRQALGTGAASAVVIAATGGAALVCVVLAASAVHAGQLDPVLAPLLALVPLAVAETLAGLPLAAQLVGSLRAAHARVSALLAEGERAEQRPDPAPGETSGAVRLRGVSARWPRAAEPALRDVDLDLPAGTHVAVVGPSGSGKSTLVALLLGFLRPEHGEGRVPQRVAWCPQEPMLVSTTVRENLRLADPHAGDDDLRVALRSAGLGSWADRLDTLVGTGGAAVSGGEAQRLALARALLRARDADLVLLDEPAAHLDVPTADAVLAELRATLAGRTVLHVTHRPDEAATADVVVEVDQGRVRVRERRLPEGVASGRG</sequence>
<keyword evidence="4 11" id="KW-0067">ATP-binding</keyword>
<dbReference type="InterPro" id="IPR011527">
    <property type="entry name" value="ABC1_TM_dom"/>
</dbReference>
<dbReference type="SMART" id="SM00382">
    <property type="entry name" value="AAA"/>
    <property type="match status" value="2"/>
</dbReference>
<dbReference type="InterPro" id="IPR003439">
    <property type="entry name" value="ABC_transporter-like_ATP-bd"/>
</dbReference>
<evidence type="ECO:0000256" key="5">
    <source>
        <dbReference type="ARBA" id="ARBA00022989"/>
    </source>
</evidence>
<dbReference type="AlphaFoldDB" id="A0A1M4VF54"/>
<dbReference type="RefSeq" id="WP_073479851.1">
    <property type="nucleotide sequence ID" value="NZ_FQVN01000001.1"/>
</dbReference>
<dbReference type="PROSITE" id="PS00211">
    <property type="entry name" value="ABC_TRANSPORTER_1"/>
    <property type="match status" value="1"/>
</dbReference>
<keyword evidence="5 8" id="KW-1133">Transmembrane helix</keyword>
<dbReference type="InterPro" id="IPR014223">
    <property type="entry name" value="ABC_CydC/D"/>
</dbReference>
<feature type="transmembrane region" description="Helical" evidence="8">
    <location>
        <begin position="144"/>
        <end position="164"/>
    </location>
</feature>
<feature type="compositionally biased region" description="Low complexity" evidence="7">
    <location>
        <begin position="337"/>
        <end position="349"/>
    </location>
</feature>
<evidence type="ECO:0000313" key="11">
    <source>
        <dbReference type="EMBL" id="SHE67480.1"/>
    </source>
</evidence>
<dbReference type="InterPro" id="IPR017871">
    <property type="entry name" value="ABC_transporter-like_CS"/>
</dbReference>
<evidence type="ECO:0000256" key="1">
    <source>
        <dbReference type="ARBA" id="ARBA00004651"/>
    </source>
</evidence>
<feature type="region of interest" description="Disordered" evidence="7">
    <location>
        <begin position="325"/>
        <end position="382"/>
    </location>
</feature>
<feature type="domain" description="ABC transmembrane type-1" evidence="10">
    <location>
        <begin position="24"/>
        <end position="304"/>
    </location>
</feature>
<dbReference type="PROSITE" id="PS50893">
    <property type="entry name" value="ABC_TRANSPORTER_2"/>
    <property type="match status" value="2"/>
</dbReference>
<feature type="transmembrane region" description="Helical" evidence="8">
    <location>
        <begin position="608"/>
        <end position="634"/>
    </location>
</feature>
<evidence type="ECO:0000259" key="9">
    <source>
        <dbReference type="PROSITE" id="PS50893"/>
    </source>
</evidence>
<feature type="domain" description="ABC transporter" evidence="9">
    <location>
        <begin position="925"/>
        <end position="1138"/>
    </location>
</feature>
<dbReference type="CDD" id="cd18584">
    <property type="entry name" value="ABC_6TM_AarD_CydD"/>
    <property type="match status" value="1"/>
</dbReference>
<feature type="compositionally biased region" description="Low complexity" evidence="7">
    <location>
        <begin position="367"/>
        <end position="378"/>
    </location>
</feature>
<dbReference type="NCBIfam" id="TIGR02868">
    <property type="entry name" value="CydC"/>
    <property type="match status" value="1"/>
</dbReference>
<dbReference type="PANTHER" id="PTHR24221:SF654">
    <property type="entry name" value="ATP-BINDING CASSETTE SUB-FAMILY B MEMBER 6"/>
    <property type="match status" value="1"/>
</dbReference>
<dbReference type="Pfam" id="PF00005">
    <property type="entry name" value="ABC_tran"/>
    <property type="match status" value="2"/>
</dbReference>
<evidence type="ECO:0000256" key="7">
    <source>
        <dbReference type="SAM" id="MobiDB-lite"/>
    </source>
</evidence>
<keyword evidence="2 8" id="KW-0812">Transmembrane</keyword>
<feature type="domain" description="ABC transmembrane type-1" evidence="10">
    <location>
        <begin position="609"/>
        <end position="863"/>
    </location>
</feature>
<dbReference type="CDD" id="cd03228">
    <property type="entry name" value="ABCC_MRP_Like"/>
    <property type="match status" value="1"/>
</dbReference>
<feature type="transmembrane region" description="Helical" evidence="8">
    <location>
        <begin position="170"/>
        <end position="188"/>
    </location>
</feature>
<accession>A0A1M4VF54</accession>
<evidence type="ECO:0000256" key="2">
    <source>
        <dbReference type="ARBA" id="ARBA00022692"/>
    </source>
</evidence>
<evidence type="ECO:0000256" key="8">
    <source>
        <dbReference type="SAM" id="Phobius"/>
    </source>
</evidence>
<proteinExistence type="predicted"/>
<gene>
    <name evidence="11" type="ORF">SAMN05444320_101747</name>
</gene>
<dbReference type="Gene3D" id="3.40.50.300">
    <property type="entry name" value="P-loop containing nucleotide triphosphate hydrolases"/>
    <property type="match status" value="2"/>
</dbReference>
<keyword evidence="12" id="KW-1185">Reference proteome</keyword>
<feature type="compositionally biased region" description="Pro residues" evidence="7">
    <location>
        <begin position="327"/>
        <end position="336"/>
    </location>
</feature>
<dbReference type="EMBL" id="FQVN01000001">
    <property type="protein sequence ID" value="SHE67480.1"/>
    <property type="molecule type" value="Genomic_DNA"/>
</dbReference>
<dbReference type="InterPro" id="IPR036640">
    <property type="entry name" value="ABC1_TM_sf"/>
</dbReference>
<evidence type="ECO:0000313" key="12">
    <source>
        <dbReference type="Proteomes" id="UP000184501"/>
    </source>
</evidence>
<dbReference type="PROSITE" id="PS50929">
    <property type="entry name" value="ABC_TM1F"/>
    <property type="match status" value="2"/>
</dbReference>
<protein>
    <submittedName>
        <fullName evidence="11">ATP-binding cassette, subfamily C, CydCD</fullName>
    </submittedName>
</protein>
<dbReference type="GO" id="GO:0005886">
    <property type="term" value="C:plasma membrane"/>
    <property type="evidence" value="ECO:0007669"/>
    <property type="project" value="UniProtKB-SubCell"/>
</dbReference>
<dbReference type="GO" id="GO:0005524">
    <property type="term" value="F:ATP binding"/>
    <property type="evidence" value="ECO:0007669"/>
    <property type="project" value="UniProtKB-KW"/>
</dbReference>
<organism evidence="11 12">
    <name type="scientific">Streptoalloteichus hindustanus</name>
    <dbReference type="NCBI Taxonomy" id="2017"/>
    <lineage>
        <taxon>Bacteria</taxon>
        <taxon>Bacillati</taxon>
        <taxon>Actinomycetota</taxon>
        <taxon>Actinomycetes</taxon>
        <taxon>Pseudonocardiales</taxon>
        <taxon>Pseudonocardiaceae</taxon>
        <taxon>Streptoalloteichus</taxon>
    </lineage>
</organism>
<dbReference type="STRING" id="2017.SAMN05444320_101747"/>
<dbReference type="SUPFAM" id="SSF52540">
    <property type="entry name" value="P-loop containing nucleoside triphosphate hydrolases"/>
    <property type="match status" value="2"/>
</dbReference>
<dbReference type="InterPro" id="IPR039421">
    <property type="entry name" value="Type_1_exporter"/>
</dbReference>
<feature type="domain" description="ABC transporter" evidence="9">
    <location>
        <begin position="382"/>
        <end position="613"/>
    </location>
</feature>
<reference evidence="11 12" key="1">
    <citation type="submission" date="2016-11" db="EMBL/GenBank/DDBJ databases">
        <authorList>
            <person name="Jaros S."/>
            <person name="Januszkiewicz K."/>
            <person name="Wedrychowicz H."/>
        </authorList>
    </citation>
    <scope>NUCLEOTIDE SEQUENCE [LARGE SCALE GENOMIC DNA]</scope>
    <source>
        <strain evidence="11 12">DSM 44523</strain>
    </source>
</reference>
<dbReference type="GO" id="GO:0140359">
    <property type="term" value="F:ABC-type transporter activity"/>
    <property type="evidence" value="ECO:0007669"/>
    <property type="project" value="InterPro"/>
</dbReference>
<comment type="subcellular location">
    <subcellularLocation>
        <location evidence="1">Cell membrane</location>
        <topology evidence="1">Multi-pass membrane protein</topology>
    </subcellularLocation>
</comment>
<dbReference type="GO" id="GO:0034040">
    <property type="term" value="F:ATPase-coupled lipid transmembrane transporter activity"/>
    <property type="evidence" value="ECO:0007669"/>
    <property type="project" value="TreeGrafter"/>
</dbReference>
<dbReference type="GO" id="GO:0045454">
    <property type="term" value="P:cell redox homeostasis"/>
    <property type="evidence" value="ECO:0007669"/>
    <property type="project" value="InterPro"/>
</dbReference>
<dbReference type="GO" id="GO:0034775">
    <property type="term" value="P:glutathione transmembrane transport"/>
    <property type="evidence" value="ECO:0007669"/>
    <property type="project" value="InterPro"/>
</dbReference>
<name>A0A1M4VF54_STRHI</name>
<dbReference type="InterPro" id="IPR003593">
    <property type="entry name" value="AAA+_ATPase"/>
</dbReference>
<dbReference type="Proteomes" id="UP000184501">
    <property type="component" value="Unassembled WGS sequence"/>
</dbReference>
<feature type="transmembrane region" description="Helical" evidence="8">
    <location>
        <begin position="59"/>
        <end position="78"/>
    </location>
</feature>
<feature type="transmembrane region" description="Helical" evidence="8">
    <location>
        <begin position="249"/>
        <end position="270"/>
    </location>
</feature>
<feature type="region of interest" description="Disordered" evidence="7">
    <location>
        <begin position="571"/>
        <end position="598"/>
    </location>
</feature>
<feature type="transmembrane region" description="Helical" evidence="8">
    <location>
        <begin position="832"/>
        <end position="858"/>
    </location>
</feature>
<feature type="transmembrane region" description="Helical" evidence="8">
    <location>
        <begin position="864"/>
        <end position="887"/>
    </location>
</feature>
<evidence type="ECO:0000259" key="10">
    <source>
        <dbReference type="PROSITE" id="PS50929"/>
    </source>
</evidence>
<dbReference type="Pfam" id="PF00664">
    <property type="entry name" value="ABC_membrane"/>
    <property type="match status" value="1"/>
</dbReference>
<keyword evidence="3" id="KW-0547">Nucleotide-binding</keyword>
<dbReference type="GO" id="GO:0042883">
    <property type="term" value="P:cysteine transport"/>
    <property type="evidence" value="ECO:0007669"/>
    <property type="project" value="InterPro"/>
</dbReference>
<dbReference type="PANTHER" id="PTHR24221">
    <property type="entry name" value="ATP-BINDING CASSETTE SUB-FAMILY B"/>
    <property type="match status" value="1"/>
</dbReference>
<evidence type="ECO:0000256" key="6">
    <source>
        <dbReference type="ARBA" id="ARBA00023136"/>
    </source>
</evidence>
<evidence type="ECO:0000256" key="4">
    <source>
        <dbReference type="ARBA" id="ARBA00022840"/>
    </source>
</evidence>
<keyword evidence="6 8" id="KW-0472">Membrane</keyword>